<keyword evidence="4" id="KW-0175">Coiled coil</keyword>
<reference evidence="5 6" key="1">
    <citation type="journal article" date="2018" name="PLoS Genet.">
        <title>Population sequencing reveals clonal diversity and ancestral inbreeding in the grapevine cultivar Chardonnay.</title>
        <authorList>
            <person name="Roach M.J."/>
            <person name="Johnson D.L."/>
            <person name="Bohlmann J."/>
            <person name="van Vuuren H.J."/>
            <person name="Jones S.J."/>
            <person name="Pretorius I.S."/>
            <person name="Schmidt S.A."/>
            <person name="Borneman A.R."/>
        </authorList>
    </citation>
    <scope>NUCLEOTIDE SEQUENCE [LARGE SCALE GENOMIC DNA]</scope>
    <source>
        <strain evidence="6">cv. Chardonnay</strain>
        <tissue evidence="5">Leaf</tissue>
    </source>
</reference>
<evidence type="ECO:0000256" key="1">
    <source>
        <dbReference type="ARBA" id="ARBA00022723"/>
    </source>
</evidence>
<evidence type="ECO:0000256" key="2">
    <source>
        <dbReference type="ARBA" id="ARBA00022771"/>
    </source>
</evidence>
<protein>
    <submittedName>
        <fullName evidence="5">Putative BOI-related E3 ubiquitin-protein ligase 2</fullName>
    </submittedName>
</protein>
<accession>A0A438J674</accession>
<dbReference type="PANTHER" id="PTHR42647:SF9">
    <property type="entry name" value="S-RIBONUCLEASE BINDING PROTEIN SBP1-RELATED"/>
    <property type="match status" value="1"/>
</dbReference>
<keyword evidence="1" id="KW-0479">Metal-binding</keyword>
<gene>
    <name evidence="5" type="primary">BRG2_0</name>
    <name evidence="5" type="ORF">CK203_018570</name>
</gene>
<comment type="caution">
    <text evidence="5">The sequence shown here is derived from an EMBL/GenBank/DDBJ whole genome shotgun (WGS) entry which is preliminary data.</text>
</comment>
<evidence type="ECO:0000313" key="5">
    <source>
        <dbReference type="EMBL" id="RVX04464.1"/>
    </source>
</evidence>
<dbReference type="EMBL" id="QGNW01000061">
    <property type="protein sequence ID" value="RVX04464.1"/>
    <property type="molecule type" value="Genomic_DNA"/>
</dbReference>
<evidence type="ECO:0000313" key="6">
    <source>
        <dbReference type="Proteomes" id="UP000288805"/>
    </source>
</evidence>
<keyword evidence="3" id="KW-0862">Zinc</keyword>
<evidence type="ECO:0000256" key="4">
    <source>
        <dbReference type="SAM" id="Coils"/>
    </source>
</evidence>
<organism evidence="5 6">
    <name type="scientific">Vitis vinifera</name>
    <name type="common">Grape</name>
    <dbReference type="NCBI Taxonomy" id="29760"/>
    <lineage>
        <taxon>Eukaryota</taxon>
        <taxon>Viridiplantae</taxon>
        <taxon>Streptophyta</taxon>
        <taxon>Embryophyta</taxon>
        <taxon>Tracheophyta</taxon>
        <taxon>Spermatophyta</taxon>
        <taxon>Magnoliopsida</taxon>
        <taxon>eudicotyledons</taxon>
        <taxon>Gunneridae</taxon>
        <taxon>Pentapetalae</taxon>
        <taxon>rosids</taxon>
        <taxon>Vitales</taxon>
        <taxon>Vitaceae</taxon>
        <taxon>Viteae</taxon>
        <taxon>Vitis</taxon>
    </lineage>
</organism>
<dbReference type="PANTHER" id="PTHR42647">
    <property type="entry name" value="SBP (S-RIBONUCLEASE BINDING PROTEIN) FAMILY PROTEIN"/>
    <property type="match status" value="1"/>
</dbReference>
<name>A0A438J674_VITVI</name>
<dbReference type="AlphaFoldDB" id="A0A438J674"/>
<dbReference type="PIRSF" id="PIRSF036836">
    <property type="entry name" value="RNase_bind_SBP1"/>
    <property type="match status" value="1"/>
</dbReference>
<dbReference type="Proteomes" id="UP000288805">
    <property type="component" value="Unassembled WGS sequence"/>
</dbReference>
<dbReference type="GO" id="GO:0008270">
    <property type="term" value="F:zinc ion binding"/>
    <property type="evidence" value="ECO:0007669"/>
    <property type="project" value="UniProtKB-KW"/>
</dbReference>
<proteinExistence type="predicted"/>
<sequence>MLGGSNSNHMLPVFLGESGFQCHTNASNQLQLFGNLPAGCGVDPVNYFGNELNTSMLQPNKRGREAEDFTRRQKLHISLNEAEEISRRQKHQISLKYNISQDEADRSASFLNQNPVSTGLKLSYDDDEHNSSVTSSGSMTAAPSIILSLGDSIGAELDRQKEEFDQTLGEGVKNMRQRHMTSFLAPIEKVVRKKLREKDLELENMNRKNRELVERIKQAAVEAQNWHYKAKYNESVVNLLKNNLQHAISQGADQGKEGFGDSEVDDAASYIDPHNMAIPGGPGRANSQNKEGLKEQMICRACKSKEVSILLIPCRHLCIYPVAKQVALNTGVTNWLLILAFKQLALVLGSGTIIPN</sequence>
<keyword evidence="2" id="KW-0863">Zinc-finger</keyword>
<feature type="coiled-coil region" evidence="4">
    <location>
        <begin position="195"/>
        <end position="222"/>
    </location>
</feature>
<evidence type="ECO:0000256" key="3">
    <source>
        <dbReference type="ARBA" id="ARBA00022833"/>
    </source>
</evidence>